<evidence type="ECO:0000256" key="1">
    <source>
        <dbReference type="ARBA" id="ARBA00005964"/>
    </source>
</evidence>
<dbReference type="OrthoDB" id="6846267at2759"/>
<protein>
    <recommendedName>
        <fullName evidence="6">Carboxylic ester hydrolase</fullName>
        <ecNumber evidence="6">3.1.1.-</ecNumber>
    </recommendedName>
</protein>
<evidence type="ECO:0000259" key="7">
    <source>
        <dbReference type="Pfam" id="PF00135"/>
    </source>
</evidence>
<keyword evidence="4" id="KW-1015">Disulfide bond</keyword>
<dbReference type="SUPFAM" id="SSF53474">
    <property type="entry name" value="alpha/beta-Hydrolases"/>
    <property type="match status" value="1"/>
</dbReference>
<dbReference type="PANTHER" id="PTHR43142:SF1">
    <property type="entry name" value="CARBOXYLIC ESTER HYDROLASE"/>
    <property type="match status" value="1"/>
</dbReference>
<evidence type="ECO:0000256" key="2">
    <source>
        <dbReference type="ARBA" id="ARBA00022487"/>
    </source>
</evidence>
<accession>A0A834XVA4</accession>
<name>A0A834XVA4_APHGI</name>
<evidence type="ECO:0000256" key="4">
    <source>
        <dbReference type="ARBA" id="ARBA00023157"/>
    </source>
</evidence>
<organism evidence="8 9">
    <name type="scientific">Aphidius gifuensis</name>
    <name type="common">Parasitoid wasp</name>
    <dbReference type="NCBI Taxonomy" id="684658"/>
    <lineage>
        <taxon>Eukaryota</taxon>
        <taxon>Metazoa</taxon>
        <taxon>Ecdysozoa</taxon>
        <taxon>Arthropoda</taxon>
        <taxon>Hexapoda</taxon>
        <taxon>Insecta</taxon>
        <taxon>Pterygota</taxon>
        <taxon>Neoptera</taxon>
        <taxon>Endopterygota</taxon>
        <taxon>Hymenoptera</taxon>
        <taxon>Apocrita</taxon>
        <taxon>Ichneumonoidea</taxon>
        <taxon>Braconidae</taxon>
        <taxon>Aphidiinae</taxon>
        <taxon>Aphidius</taxon>
    </lineage>
</organism>
<dbReference type="EMBL" id="JACMRX010000003">
    <property type="protein sequence ID" value="KAF7992725.1"/>
    <property type="molecule type" value="Genomic_DNA"/>
</dbReference>
<evidence type="ECO:0000313" key="9">
    <source>
        <dbReference type="Proteomes" id="UP000639338"/>
    </source>
</evidence>
<keyword evidence="3 6" id="KW-0378">Hydrolase</keyword>
<dbReference type="EC" id="3.1.1.-" evidence="6"/>
<dbReference type="Gene3D" id="3.40.50.1820">
    <property type="entry name" value="alpha/beta hydrolase"/>
    <property type="match status" value="1"/>
</dbReference>
<dbReference type="GO" id="GO:0052689">
    <property type="term" value="F:carboxylic ester hydrolase activity"/>
    <property type="evidence" value="ECO:0007669"/>
    <property type="project" value="UniProtKB-KW"/>
</dbReference>
<dbReference type="InterPro" id="IPR019826">
    <property type="entry name" value="Carboxylesterase_B_AS"/>
</dbReference>
<dbReference type="Pfam" id="PF00135">
    <property type="entry name" value="COesterase"/>
    <property type="match status" value="1"/>
</dbReference>
<dbReference type="InterPro" id="IPR002018">
    <property type="entry name" value="CarbesteraseB"/>
</dbReference>
<comment type="similarity">
    <text evidence="1 6">Belongs to the type-B carboxylesterase/lipase family.</text>
</comment>
<dbReference type="PROSITE" id="PS00941">
    <property type="entry name" value="CARBOXYLESTERASE_B_2"/>
    <property type="match status" value="1"/>
</dbReference>
<evidence type="ECO:0000256" key="6">
    <source>
        <dbReference type="RuleBase" id="RU361235"/>
    </source>
</evidence>
<comment type="caution">
    <text evidence="8">The sequence shown here is derived from an EMBL/GenBank/DDBJ whole genome shotgun (WGS) entry which is preliminary data.</text>
</comment>
<reference evidence="8 9" key="1">
    <citation type="submission" date="2020-08" db="EMBL/GenBank/DDBJ databases">
        <title>Aphidius gifuensis genome sequencing and assembly.</title>
        <authorList>
            <person name="Du Z."/>
        </authorList>
    </citation>
    <scope>NUCLEOTIDE SEQUENCE [LARGE SCALE GENOMIC DNA]</scope>
    <source>
        <strain evidence="8">YNYX2018</strain>
        <tissue evidence="8">Adults</tissue>
    </source>
</reference>
<dbReference type="InterPro" id="IPR029058">
    <property type="entry name" value="AB_hydrolase_fold"/>
</dbReference>
<feature type="domain" description="Carboxylesterase type B" evidence="7">
    <location>
        <begin position="25"/>
        <end position="525"/>
    </location>
</feature>
<evidence type="ECO:0000256" key="3">
    <source>
        <dbReference type="ARBA" id="ARBA00022801"/>
    </source>
</evidence>
<dbReference type="InterPro" id="IPR019819">
    <property type="entry name" value="Carboxylesterase_B_CS"/>
</dbReference>
<dbReference type="AlphaFoldDB" id="A0A834XVA4"/>
<keyword evidence="5" id="KW-0325">Glycoprotein</keyword>
<keyword evidence="2" id="KW-0719">Serine esterase</keyword>
<dbReference type="PANTHER" id="PTHR43142">
    <property type="entry name" value="CARBOXYLIC ESTER HYDROLASE"/>
    <property type="match status" value="1"/>
</dbReference>
<keyword evidence="9" id="KW-1185">Reference proteome</keyword>
<sequence length="545" mass="61069">MAKINITLIIYLLGIFNNFFIVKTNPIVKTLSGKIKGYYQKSFKGREFKSFEGIPYAEPPVGALRFQPPENVSPWDGVLLAERPESECLQHSHRIQIGQDIVHGSEDCLYLNIYVPTDDDNSTKLLPVLFYIHSGAFQFGNGHENRPEYLMDRKVVYVTINYRLGMLGFLSTGDDVVPGNMGLKDQNLALRWISDNIKFFGGDSEKITLVGLSAGAASVHYHYLSPLSRGLFHGGISLSGTALDCWTQTGNSEEKTKKLADILGCPTHNTKRMIKCLMTRPAKSIVQLLRKFMPWLYNPYTPFGPVVEKNSSKPFIDRSPIDIIASGDAANVPWLTSVTSEEGLYPELNENWDEIAPHLLDYNYTIPKSKQSEVSNKIKKHYLGDEKIGNDTVKPLIQLIGDRLYVVDAVKAAKMMAKTNSVWFYLYSHRGQYSLSDLFTTAKQNLGASHADDNMLIVYSPTKIFNATDIIVQNVLLDIWESFATTGVPDAGSQWLKVDELSDAIDYLQIAGPNNVTMKKNSNLGDGKFWQSIDFNENKISSNFS</sequence>
<gene>
    <name evidence="8" type="ORF">HCN44_005069</name>
</gene>
<dbReference type="PROSITE" id="PS00122">
    <property type="entry name" value="CARBOXYLESTERASE_B_1"/>
    <property type="match status" value="1"/>
</dbReference>
<evidence type="ECO:0000256" key="5">
    <source>
        <dbReference type="ARBA" id="ARBA00023180"/>
    </source>
</evidence>
<evidence type="ECO:0000313" key="8">
    <source>
        <dbReference type="EMBL" id="KAF7992725.1"/>
    </source>
</evidence>
<proteinExistence type="inferred from homology"/>
<dbReference type="Proteomes" id="UP000639338">
    <property type="component" value="Unassembled WGS sequence"/>
</dbReference>